<evidence type="ECO:0000313" key="6">
    <source>
        <dbReference type="EMBL" id="OEG21127.1"/>
    </source>
</evidence>
<dbReference type="OrthoDB" id="9813659at2"/>
<comment type="subunit">
    <text evidence="5">Homodimer.</text>
</comment>
<dbReference type="UniPathway" id="UPA00053">
    <property type="reaction ID" value="UER00086"/>
</dbReference>
<evidence type="ECO:0000256" key="1">
    <source>
        <dbReference type="ARBA" id="ARBA00001864"/>
    </source>
</evidence>
<organism evidence="6 7">
    <name type="scientific">Enterococcus ureilyticus</name>
    <dbReference type="NCBI Taxonomy" id="1131292"/>
    <lineage>
        <taxon>Bacteria</taxon>
        <taxon>Bacillati</taxon>
        <taxon>Bacillota</taxon>
        <taxon>Bacilli</taxon>
        <taxon>Lactobacillales</taxon>
        <taxon>Enterococcaceae</taxon>
        <taxon>Enterococcus</taxon>
    </lineage>
</organism>
<comment type="caution">
    <text evidence="6">The sequence shown here is derived from an EMBL/GenBank/DDBJ whole genome shotgun (WGS) entry which is preliminary data.</text>
</comment>
<keyword evidence="4 5" id="KW-0704">Schiff base</keyword>
<gene>
    <name evidence="5" type="primary">aroD</name>
    <name evidence="6" type="ORF">BCR24_08570</name>
</gene>
<dbReference type="EC" id="4.2.1.10" evidence="5"/>
<dbReference type="AlphaFoldDB" id="A0A1E5H845"/>
<dbReference type="HAMAP" id="MF_00214">
    <property type="entry name" value="AroD"/>
    <property type="match status" value="1"/>
</dbReference>
<comment type="caution">
    <text evidence="5">Lacks conserved residue(s) required for the propagation of feature annotation.</text>
</comment>
<name>A0A1E5H845_9ENTE</name>
<feature type="active site" description="Proton donor/acceptor" evidence="5">
    <location>
        <position position="143"/>
    </location>
</feature>
<accession>A0A1E5H845</accession>
<dbReference type="PANTHER" id="PTHR43699:SF1">
    <property type="entry name" value="3-DEHYDROQUINATE DEHYDRATASE"/>
    <property type="match status" value="1"/>
</dbReference>
<comment type="pathway">
    <text evidence="5">Metabolic intermediate biosynthesis; chorismate biosynthesis; chorismate from D-erythrose 4-phosphate and phosphoenolpyruvate: step 3/7.</text>
</comment>
<keyword evidence="3 5" id="KW-0456">Lyase</keyword>
<dbReference type="InterPro" id="IPR018508">
    <property type="entry name" value="3-dehydroquinate_DH_AS"/>
</dbReference>
<dbReference type="SUPFAM" id="SSF51569">
    <property type="entry name" value="Aldolase"/>
    <property type="match status" value="1"/>
</dbReference>
<dbReference type="InterPro" id="IPR050146">
    <property type="entry name" value="Type-I_3-dehydroquinase"/>
</dbReference>
<dbReference type="EMBL" id="MIKC01000041">
    <property type="protein sequence ID" value="OEG21127.1"/>
    <property type="molecule type" value="Genomic_DNA"/>
</dbReference>
<evidence type="ECO:0000256" key="4">
    <source>
        <dbReference type="ARBA" id="ARBA00023270"/>
    </source>
</evidence>
<comment type="similarity">
    <text evidence="5">Belongs to the type-I 3-dehydroquinase family.</text>
</comment>
<dbReference type="CDD" id="cd00502">
    <property type="entry name" value="DHQase_I"/>
    <property type="match status" value="1"/>
</dbReference>
<dbReference type="GO" id="GO:0003855">
    <property type="term" value="F:3-dehydroquinate dehydratase activity"/>
    <property type="evidence" value="ECO:0007669"/>
    <property type="project" value="UniProtKB-UniRule"/>
</dbReference>
<dbReference type="PANTHER" id="PTHR43699">
    <property type="entry name" value="3-DEHYDROQUINATE DEHYDRATASE"/>
    <property type="match status" value="1"/>
</dbReference>
<feature type="binding site" evidence="5">
    <location>
        <position position="82"/>
    </location>
    <ligand>
        <name>3-dehydroquinate</name>
        <dbReference type="ChEBI" id="CHEBI:32364"/>
    </ligand>
</feature>
<dbReference type="Pfam" id="PF01487">
    <property type="entry name" value="DHquinase_I"/>
    <property type="match status" value="1"/>
</dbReference>
<dbReference type="InterPro" id="IPR013785">
    <property type="entry name" value="Aldolase_TIM"/>
</dbReference>
<keyword evidence="2 5" id="KW-0057">Aromatic amino acid biosynthesis</keyword>
<evidence type="ECO:0000256" key="3">
    <source>
        <dbReference type="ARBA" id="ARBA00023239"/>
    </source>
</evidence>
<dbReference type="FunFam" id="3.20.20.70:FF:000047">
    <property type="entry name" value="3-dehydroquinate dehydratase"/>
    <property type="match status" value="1"/>
</dbReference>
<dbReference type="Proteomes" id="UP000094469">
    <property type="component" value="Unassembled WGS sequence"/>
</dbReference>
<feature type="binding site" evidence="5">
    <location>
        <position position="236"/>
    </location>
    <ligand>
        <name>3-dehydroquinate</name>
        <dbReference type="ChEBI" id="CHEBI:32364"/>
    </ligand>
</feature>
<proteinExistence type="inferred from homology"/>
<dbReference type="STRING" id="1131292.BCR24_08570"/>
<dbReference type="GO" id="GO:0046279">
    <property type="term" value="P:3,4-dihydroxybenzoate biosynthetic process"/>
    <property type="evidence" value="ECO:0007669"/>
    <property type="project" value="TreeGrafter"/>
</dbReference>
<comment type="catalytic activity">
    <reaction evidence="1 5">
        <text>3-dehydroquinate = 3-dehydroshikimate + H2O</text>
        <dbReference type="Rhea" id="RHEA:21096"/>
        <dbReference type="ChEBI" id="CHEBI:15377"/>
        <dbReference type="ChEBI" id="CHEBI:16630"/>
        <dbReference type="ChEBI" id="CHEBI:32364"/>
        <dbReference type="EC" id="4.2.1.10"/>
    </reaction>
</comment>
<dbReference type="PROSITE" id="PS01028">
    <property type="entry name" value="DEHYDROQUINASE_I"/>
    <property type="match status" value="1"/>
</dbReference>
<dbReference type="NCBIfam" id="TIGR01093">
    <property type="entry name" value="aroD"/>
    <property type="match status" value="1"/>
</dbReference>
<dbReference type="GO" id="GO:0008652">
    <property type="term" value="P:amino acid biosynthetic process"/>
    <property type="evidence" value="ECO:0007669"/>
    <property type="project" value="UniProtKB-KW"/>
</dbReference>
<dbReference type="GO" id="GO:0009073">
    <property type="term" value="P:aromatic amino acid family biosynthetic process"/>
    <property type="evidence" value="ECO:0007669"/>
    <property type="project" value="UniProtKB-KW"/>
</dbReference>
<evidence type="ECO:0000313" key="7">
    <source>
        <dbReference type="Proteomes" id="UP000094469"/>
    </source>
</evidence>
<keyword evidence="7" id="KW-1185">Reference proteome</keyword>
<dbReference type="Gene3D" id="3.20.20.70">
    <property type="entry name" value="Aldolase class I"/>
    <property type="match status" value="1"/>
</dbReference>
<comment type="function">
    <text evidence="5">Involved in the third step of the chorismate pathway, which leads to the biosynthesis of aromatic amino acids. Catalyzes the cis-dehydration of 3-dehydroquinate (DHQ) and introduces the first double bond of the aromatic ring to yield 3-dehydroshikimate.</text>
</comment>
<feature type="binding site" evidence="5">
    <location>
        <position position="232"/>
    </location>
    <ligand>
        <name>3-dehydroquinate</name>
        <dbReference type="ChEBI" id="CHEBI:32364"/>
    </ligand>
</feature>
<evidence type="ECO:0000256" key="5">
    <source>
        <dbReference type="HAMAP-Rule" id="MF_00214"/>
    </source>
</evidence>
<keyword evidence="5" id="KW-0028">Amino-acid biosynthesis</keyword>
<sequence length="251" mass="27915">MNTVTVKNVTLGSGSPKIIVPLVGKNEKELIEEAKYLVTIDCDLVEWRVDFFDQVADFQATAEISKKIAEILSDKPVLFTFRTKQEGGEIAFSDQQYFDLYKTVIENGVIDLLDVELFMEEEAVQEIIQLAHQKTIKIVMCNHDFDKTPSKEEIVSRLCTMQEKNADICKIAVMPQSSDDVLTLLEATNEMQTKHADRPIVTMSMGQKGMVSRMCGEVFGSAMTFGAAKKASAPGQVPVGELREILNTLAL</sequence>
<evidence type="ECO:0000256" key="2">
    <source>
        <dbReference type="ARBA" id="ARBA00023141"/>
    </source>
</evidence>
<dbReference type="GO" id="GO:0009423">
    <property type="term" value="P:chorismate biosynthetic process"/>
    <property type="evidence" value="ECO:0007669"/>
    <property type="project" value="UniProtKB-UniRule"/>
</dbReference>
<dbReference type="InterPro" id="IPR001381">
    <property type="entry name" value="DHquinase_I"/>
</dbReference>
<feature type="binding site" evidence="5">
    <location>
        <position position="213"/>
    </location>
    <ligand>
        <name>3-dehydroquinate</name>
        <dbReference type="ChEBI" id="CHEBI:32364"/>
    </ligand>
</feature>
<dbReference type="RefSeq" id="WP_069641285.1">
    <property type="nucleotide sequence ID" value="NZ_JAFBEZ010000006.1"/>
</dbReference>
<reference evidence="7" key="1">
    <citation type="submission" date="2016-09" db="EMBL/GenBank/DDBJ databases">
        <authorList>
            <person name="Gulvik C.A."/>
        </authorList>
    </citation>
    <scope>NUCLEOTIDE SEQUENCE [LARGE SCALE GENOMIC DNA]</scope>
    <source>
        <strain evidence="7">LMG 26676</strain>
    </source>
</reference>
<feature type="active site" description="Schiff-base intermediate with substrate" evidence="5">
    <location>
        <position position="170"/>
    </location>
</feature>
<protein>
    <recommendedName>
        <fullName evidence="5">3-dehydroquinate dehydratase</fullName>
        <shortName evidence="5">3-dehydroquinase</shortName>
        <ecNumber evidence="5">4.2.1.10</ecNumber>
    </recommendedName>
    <alternativeName>
        <fullName evidence="5">Type I DHQase</fullName>
    </alternativeName>
    <alternativeName>
        <fullName evidence="5">Type I dehydroquinase</fullName>
        <shortName evidence="5">DHQ1</shortName>
    </alternativeName>
</protein>
<feature type="binding site" evidence="5">
    <location>
        <begin position="46"/>
        <end position="48"/>
    </location>
    <ligand>
        <name>3-dehydroquinate</name>
        <dbReference type="ChEBI" id="CHEBI:32364"/>
    </ligand>
</feature>